<name>A0ABW2QL57_9BURK</name>
<protein>
    <submittedName>
        <fullName evidence="3">Nitroreductase family protein</fullName>
    </submittedName>
</protein>
<dbReference type="PANTHER" id="PTHR43821:SF1">
    <property type="entry name" value="NAD(P)H NITROREDUCTASE YDJA-RELATED"/>
    <property type="match status" value="1"/>
</dbReference>
<evidence type="ECO:0000313" key="4">
    <source>
        <dbReference type="Proteomes" id="UP001596501"/>
    </source>
</evidence>
<dbReference type="InterPro" id="IPR000415">
    <property type="entry name" value="Nitroreductase-like"/>
</dbReference>
<dbReference type="SUPFAM" id="SSF55469">
    <property type="entry name" value="FMN-dependent nitroreductase-like"/>
    <property type="match status" value="1"/>
</dbReference>
<accession>A0ABW2QL57</accession>
<dbReference type="InterPro" id="IPR029479">
    <property type="entry name" value="Nitroreductase"/>
</dbReference>
<dbReference type="EMBL" id="JBHTCA010000009">
    <property type="protein sequence ID" value="MFC7409801.1"/>
    <property type="molecule type" value="Genomic_DNA"/>
</dbReference>
<dbReference type="InterPro" id="IPR052530">
    <property type="entry name" value="NAD(P)H_nitroreductase"/>
</dbReference>
<reference evidence="4" key="1">
    <citation type="journal article" date="2019" name="Int. J. Syst. Evol. Microbiol.">
        <title>The Global Catalogue of Microorganisms (GCM) 10K type strain sequencing project: providing services to taxonomists for standard genome sequencing and annotation.</title>
        <authorList>
            <consortium name="The Broad Institute Genomics Platform"/>
            <consortium name="The Broad Institute Genome Sequencing Center for Infectious Disease"/>
            <person name="Wu L."/>
            <person name="Ma J."/>
        </authorList>
    </citation>
    <scope>NUCLEOTIDE SEQUENCE [LARGE SCALE GENOMIC DNA]</scope>
    <source>
        <strain evidence="4">CGMCC 1.12371</strain>
    </source>
</reference>
<dbReference type="Gene3D" id="3.40.109.10">
    <property type="entry name" value="NADH Oxidase"/>
    <property type="match status" value="1"/>
</dbReference>
<dbReference type="Proteomes" id="UP001596501">
    <property type="component" value="Unassembled WGS sequence"/>
</dbReference>
<feature type="compositionally biased region" description="Pro residues" evidence="1">
    <location>
        <begin position="1"/>
        <end position="15"/>
    </location>
</feature>
<organism evidence="3 4">
    <name type="scientific">Hydrogenophaga atypica</name>
    <dbReference type="NCBI Taxonomy" id="249409"/>
    <lineage>
        <taxon>Bacteria</taxon>
        <taxon>Pseudomonadati</taxon>
        <taxon>Pseudomonadota</taxon>
        <taxon>Betaproteobacteria</taxon>
        <taxon>Burkholderiales</taxon>
        <taxon>Comamonadaceae</taxon>
        <taxon>Hydrogenophaga</taxon>
    </lineage>
</organism>
<keyword evidence="4" id="KW-1185">Reference proteome</keyword>
<sequence length="91" mass="9686">MNPIAVPPSTVPSPDAPSWADTLIHSRRTTLPKRLCGPGPDGTQRNAILAAAAAAPDHGQLLPWRFIEVPDTQRDRLATAFADALLARDPA</sequence>
<feature type="region of interest" description="Disordered" evidence="1">
    <location>
        <begin position="1"/>
        <end position="20"/>
    </location>
</feature>
<evidence type="ECO:0000259" key="2">
    <source>
        <dbReference type="Pfam" id="PF00881"/>
    </source>
</evidence>
<feature type="domain" description="Nitroreductase" evidence="2">
    <location>
        <begin position="44"/>
        <end position="89"/>
    </location>
</feature>
<dbReference type="RefSeq" id="WP_382223958.1">
    <property type="nucleotide sequence ID" value="NZ_JBHTCA010000009.1"/>
</dbReference>
<dbReference type="PANTHER" id="PTHR43821">
    <property type="entry name" value="NAD(P)H NITROREDUCTASE YDJA-RELATED"/>
    <property type="match status" value="1"/>
</dbReference>
<comment type="caution">
    <text evidence="3">The sequence shown here is derived from an EMBL/GenBank/DDBJ whole genome shotgun (WGS) entry which is preliminary data.</text>
</comment>
<dbReference type="Pfam" id="PF00881">
    <property type="entry name" value="Nitroreductase"/>
    <property type="match status" value="1"/>
</dbReference>
<proteinExistence type="predicted"/>
<gene>
    <name evidence="3" type="ORF">ACFQPB_13090</name>
</gene>
<feature type="non-terminal residue" evidence="3">
    <location>
        <position position="91"/>
    </location>
</feature>
<evidence type="ECO:0000256" key="1">
    <source>
        <dbReference type="SAM" id="MobiDB-lite"/>
    </source>
</evidence>
<evidence type="ECO:0000313" key="3">
    <source>
        <dbReference type="EMBL" id="MFC7409801.1"/>
    </source>
</evidence>